<gene>
    <name evidence="6" type="ORF">JTE90_002624</name>
</gene>
<protein>
    <recommendedName>
        <fullName evidence="5">Phospholipid/glycerol acyltransferase domain-containing protein</fullName>
    </recommendedName>
</protein>
<dbReference type="PANTHER" id="PTHR15486:SF96">
    <property type="entry name" value="LIPID DROPLET-REGULATING VLDL ASSEMBLY FACTOR AUP1"/>
    <property type="match status" value="1"/>
</dbReference>
<comment type="subcellular location">
    <subcellularLocation>
        <location evidence="1">Membrane</location>
    </subcellularLocation>
</comment>
<keyword evidence="4" id="KW-0812">Transmembrane</keyword>
<keyword evidence="2 4" id="KW-0472">Membrane</keyword>
<dbReference type="GO" id="GO:0016746">
    <property type="term" value="F:acyltransferase activity"/>
    <property type="evidence" value="ECO:0007669"/>
    <property type="project" value="InterPro"/>
</dbReference>
<dbReference type="SMART" id="SM00563">
    <property type="entry name" value="PlsC"/>
    <property type="match status" value="1"/>
</dbReference>
<feature type="region of interest" description="Disordered" evidence="3">
    <location>
        <begin position="299"/>
        <end position="345"/>
    </location>
</feature>
<feature type="compositionally biased region" description="Polar residues" evidence="3">
    <location>
        <begin position="304"/>
        <end position="318"/>
    </location>
</feature>
<dbReference type="Pfam" id="PF01553">
    <property type="entry name" value="Acyltransferase"/>
    <property type="match status" value="1"/>
</dbReference>
<dbReference type="GO" id="GO:0005789">
    <property type="term" value="C:endoplasmic reticulum membrane"/>
    <property type="evidence" value="ECO:0007669"/>
    <property type="project" value="TreeGrafter"/>
</dbReference>
<evidence type="ECO:0000256" key="2">
    <source>
        <dbReference type="ARBA" id="ARBA00023136"/>
    </source>
</evidence>
<reference evidence="6 7" key="1">
    <citation type="journal article" date="2022" name="Nat. Ecol. Evol.">
        <title>A masculinizing supergene underlies an exaggerated male reproductive morph in a spider.</title>
        <authorList>
            <person name="Hendrickx F."/>
            <person name="De Corte Z."/>
            <person name="Sonet G."/>
            <person name="Van Belleghem S.M."/>
            <person name="Kostlbacher S."/>
            <person name="Vangestel C."/>
        </authorList>
    </citation>
    <scope>NUCLEOTIDE SEQUENCE [LARGE SCALE GENOMIC DNA]</scope>
    <source>
        <strain evidence="6">W744_W776</strain>
    </source>
</reference>
<dbReference type="PANTHER" id="PTHR15486">
    <property type="entry name" value="ANCIENT UBIQUITOUS PROTEIN"/>
    <property type="match status" value="1"/>
</dbReference>
<keyword evidence="4" id="KW-1133">Transmembrane helix</keyword>
<name>A0AAV6VHL3_9ARAC</name>
<keyword evidence="7" id="KW-1185">Reference proteome</keyword>
<dbReference type="InterPro" id="IPR002123">
    <property type="entry name" value="Plipid/glycerol_acylTrfase"/>
</dbReference>
<dbReference type="GO" id="GO:0036503">
    <property type="term" value="P:ERAD pathway"/>
    <property type="evidence" value="ECO:0007669"/>
    <property type="project" value="TreeGrafter"/>
</dbReference>
<evidence type="ECO:0000313" key="7">
    <source>
        <dbReference type="Proteomes" id="UP000827092"/>
    </source>
</evidence>
<evidence type="ECO:0000256" key="4">
    <source>
        <dbReference type="SAM" id="Phobius"/>
    </source>
</evidence>
<evidence type="ECO:0000256" key="1">
    <source>
        <dbReference type="ARBA" id="ARBA00004370"/>
    </source>
</evidence>
<organism evidence="6 7">
    <name type="scientific">Oedothorax gibbosus</name>
    <dbReference type="NCBI Taxonomy" id="931172"/>
    <lineage>
        <taxon>Eukaryota</taxon>
        <taxon>Metazoa</taxon>
        <taxon>Ecdysozoa</taxon>
        <taxon>Arthropoda</taxon>
        <taxon>Chelicerata</taxon>
        <taxon>Arachnida</taxon>
        <taxon>Araneae</taxon>
        <taxon>Araneomorphae</taxon>
        <taxon>Entelegynae</taxon>
        <taxon>Araneoidea</taxon>
        <taxon>Linyphiidae</taxon>
        <taxon>Erigoninae</taxon>
        <taxon>Oedothorax</taxon>
    </lineage>
</organism>
<sequence length="369" mass="41227">MVSVQESTDSDASPLLPNIKLESLFETIRIQVCPKYYKAILYIPVSLILLIVRLIAALFGFSILQLLPRSSPKRHSVFKRLCRTLGLVIEVDAKHIDDNAKILVANHLSILDRLAVNAMVPCSTVSTEDFRVTIVNSLSFWKDVDVRYSRDVTDDEIWTLQRSIEESSLPLLHFPEGATTNGKIGLLKFHPGVFSLNVAIQPVLIKVSLSSSFMTVSPSVLGSTVWSDVFWSLVLPSTHYYLRTLPSMVKLPNESPQDFSVRVQAAISSALNVEPTIHTSSDKMELTKRLLAPVYVSSSSPVSQTSNQMAEGSLQNSKDFQKSSHKKLTMDTSAETFGKTPKERMASYRDRRAILLEAARQKYLEKHSD</sequence>
<dbReference type="AlphaFoldDB" id="A0AAV6VHL3"/>
<feature type="transmembrane region" description="Helical" evidence="4">
    <location>
        <begin position="39"/>
        <end position="64"/>
    </location>
</feature>
<comment type="caution">
    <text evidence="6">The sequence shown here is derived from an EMBL/GenBank/DDBJ whole genome shotgun (WGS) entry which is preliminary data.</text>
</comment>
<dbReference type="EMBL" id="JAFNEN010000087">
    <property type="protein sequence ID" value="KAG8195452.1"/>
    <property type="molecule type" value="Genomic_DNA"/>
</dbReference>
<feature type="domain" description="Phospholipid/glycerol acyltransferase" evidence="5">
    <location>
        <begin position="101"/>
        <end position="208"/>
    </location>
</feature>
<accession>A0AAV6VHL3</accession>
<dbReference type="Proteomes" id="UP000827092">
    <property type="component" value="Unassembled WGS sequence"/>
</dbReference>
<evidence type="ECO:0000259" key="5">
    <source>
        <dbReference type="SMART" id="SM00563"/>
    </source>
</evidence>
<evidence type="ECO:0000313" key="6">
    <source>
        <dbReference type="EMBL" id="KAG8195452.1"/>
    </source>
</evidence>
<evidence type="ECO:0000256" key="3">
    <source>
        <dbReference type="SAM" id="MobiDB-lite"/>
    </source>
</evidence>
<proteinExistence type="predicted"/>
<dbReference type="SUPFAM" id="SSF69593">
    <property type="entry name" value="Glycerol-3-phosphate (1)-acyltransferase"/>
    <property type="match status" value="1"/>
</dbReference>